<keyword evidence="7" id="KW-0732">Signal</keyword>
<evidence type="ECO:0000256" key="1">
    <source>
        <dbReference type="ARBA" id="ARBA00000971"/>
    </source>
</evidence>
<dbReference type="Proteomes" id="UP000016843">
    <property type="component" value="Unassembled WGS sequence"/>
</dbReference>
<comment type="similarity">
    <text evidence="2 6">Belongs to the FKBP-type PPIase family.</text>
</comment>
<evidence type="ECO:0000256" key="2">
    <source>
        <dbReference type="ARBA" id="ARBA00006577"/>
    </source>
</evidence>
<keyword evidence="3 5" id="KW-0697">Rotamase</keyword>
<feature type="signal peptide" evidence="7">
    <location>
        <begin position="1"/>
        <end position="27"/>
    </location>
</feature>
<evidence type="ECO:0000259" key="8">
    <source>
        <dbReference type="PROSITE" id="PS50059"/>
    </source>
</evidence>
<evidence type="ECO:0000313" key="10">
    <source>
        <dbReference type="Proteomes" id="UP000016843"/>
    </source>
</evidence>
<reference evidence="9 10" key="1">
    <citation type="journal article" date="2013" name="Genome Announc.">
        <title>Draft Genome Sequence of the Psychrophilic and Alkaliphilic Rhodonellum psychrophilum Strain GCM71T.</title>
        <authorList>
            <person name="Hauptmann A.L."/>
            <person name="Glaring M.A."/>
            <person name="Hallin P.F."/>
            <person name="Prieme A."/>
            <person name="Stougaard P."/>
        </authorList>
    </citation>
    <scope>NUCLEOTIDE SEQUENCE [LARGE SCALE GENOMIC DNA]</scope>
    <source>
        <strain evidence="9 10">GCM71</strain>
    </source>
</reference>
<gene>
    <name evidence="9" type="ORF">P872_00785</name>
</gene>
<evidence type="ECO:0000256" key="7">
    <source>
        <dbReference type="SAM" id="SignalP"/>
    </source>
</evidence>
<sequence>MYKNKTMNKFSVFILLATVLFSGCVSEEENTQIIFERDLKNIELYLSENAISSVKEIKDPASGLVLLWQEVSASGKLPVVGDTLKVDYVGKLSNNKVFDTSLESVAKDNDLFNANRVYAPLELLFGYGQVIPGFEYALSKMEMGDKATVIIPSVYGYGSQQVSTIPKNSILIFEIDLVEVNGVQIPDDL</sequence>
<dbReference type="Pfam" id="PF00254">
    <property type="entry name" value="FKBP_C"/>
    <property type="match status" value="1"/>
</dbReference>
<keyword evidence="10" id="KW-1185">Reference proteome</keyword>
<dbReference type="GO" id="GO:0003755">
    <property type="term" value="F:peptidyl-prolyl cis-trans isomerase activity"/>
    <property type="evidence" value="ECO:0007669"/>
    <property type="project" value="UniProtKB-UniRule"/>
</dbReference>
<organism evidence="9 10">
    <name type="scientific">Rhodonellum psychrophilum GCM71 = DSM 17998</name>
    <dbReference type="NCBI Taxonomy" id="1123057"/>
    <lineage>
        <taxon>Bacteria</taxon>
        <taxon>Pseudomonadati</taxon>
        <taxon>Bacteroidota</taxon>
        <taxon>Cytophagia</taxon>
        <taxon>Cytophagales</taxon>
        <taxon>Cytophagaceae</taxon>
        <taxon>Rhodonellum</taxon>
    </lineage>
</organism>
<comment type="catalytic activity">
    <reaction evidence="1 5 6">
        <text>[protein]-peptidylproline (omega=180) = [protein]-peptidylproline (omega=0)</text>
        <dbReference type="Rhea" id="RHEA:16237"/>
        <dbReference type="Rhea" id="RHEA-COMP:10747"/>
        <dbReference type="Rhea" id="RHEA-COMP:10748"/>
        <dbReference type="ChEBI" id="CHEBI:83833"/>
        <dbReference type="ChEBI" id="CHEBI:83834"/>
        <dbReference type="EC" id="5.2.1.8"/>
    </reaction>
</comment>
<evidence type="ECO:0000313" key="9">
    <source>
        <dbReference type="EMBL" id="ERM84077.1"/>
    </source>
</evidence>
<comment type="caution">
    <text evidence="9">The sequence shown here is derived from an EMBL/GenBank/DDBJ whole genome shotgun (WGS) entry which is preliminary data.</text>
</comment>
<evidence type="ECO:0000256" key="5">
    <source>
        <dbReference type="PROSITE-ProRule" id="PRU00277"/>
    </source>
</evidence>
<dbReference type="PANTHER" id="PTHR43811">
    <property type="entry name" value="FKBP-TYPE PEPTIDYL-PROLYL CIS-TRANS ISOMERASE FKPA"/>
    <property type="match status" value="1"/>
</dbReference>
<evidence type="ECO:0000256" key="3">
    <source>
        <dbReference type="ARBA" id="ARBA00023110"/>
    </source>
</evidence>
<dbReference type="InterPro" id="IPR046357">
    <property type="entry name" value="PPIase_dom_sf"/>
</dbReference>
<feature type="chain" id="PRO_5004657960" description="Peptidyl-prolyl cis-trans isomerase" evidence="7">
    <location>
        <begin position="28"/>
        <end position="189"/>
    </location>
</feature>
<dbReference type="SUPFAM" id="SSF54534">
    <property type="entry name" value="FKBP-like"/>
    <property type="match status" value="1"/>
</dbReference>
<feature type="domain" description="PPIase FKBP-type" evidence="8">
    <location>
        <begin position="81"/>
        <end position="181"/>
    </location>
</feature>
<dbReference type="PANTHER" id="PTHR43811:SF19">
    <property type="entry name" value="39 KDA FK506-BINDING NUCLEAR PROTEIN"/>
    <property type="match status" value="1"/>
</dbReference>
<dbReference type="PROSITE" id="PS51257">
    <property type="entry name" value="PROKAR_LIPOPROTEIN"/>
    <property type="match status" value="1"/>
</dbReference>
<evidence type="ECO:0000256" key="6">
    <source>
        <dbReference type="RuleBase" id="RU003915"/>
    </source>
</evidence>
<dbReference type="PROSITE" id="PS50059">
    <property type="entry name" value="FKBP_PPIASE"/>
    <property type="match status" value="1"/>
</dbReference>
<protein>
    <recommendedName>
        <fullName evidence="6">Peptidyl-prolyl cis-trans isomerase</fullName>
        <ecNumber evidence="6">5.2.1.8</ecNumber>
    </recommendedName>
</protein>
<dbReference type="EC" id="5.2.1.8" evidence="6"/>
<name>U5C791_9BACT</name>
<evidence type="ECO:0000256" key="4">
    <source>
        <dbReference type="ARBA" id="ARBA00023235"/>
    </source>
</evidence>
<accession>U5C791</accession>
<dbReference type="EMBL" id="AWXR01000007">
    <property type="protein sequence ID" value="ERM84077.1"/>
    <property type="molecule type" value="Genomic_DNA"/>
</dbReference>
<proteinExistence type="inferred from homology"/>
<keyword evidence="4 5" id="KW-0413">Isomerase</keyword>
<dbReference type="AlphaFoldDB" id="U5C791"/>
<dbReference type="eggNOG" id="COG0545">
    <property type="taxonomic scope" value="Bacteria"/>
</dbReference>
<dbReference type="InterPro" id="IPR001179">
    <property type="entry name" value="PPIase_FKBP_dom"/>
</dbReference>
<dbReference type="Gene3D" id="3.10.50.40">
    <property type="match status" value="1"/>
</dbReference>